<keyword evidence="3" id="KW-1185">Reference proteome</keyword>
<dbReference type="EMBL" id="CAJZBQ010000060">
    <property type="protein sequence ID" value="CAG9335121.1"/>
    <property type="molecule type" value="Genomic_DNA"/>
</dbReference>
<dbReference type="SMART" id="SM00504">
    <property type="entry name" value="Ubox"/>
    <property type="match status" value="1"/>
</dbReference>
<dbReference type="Gene3D" id="2.120.10.80">
    <property type="entry name" value="Kelch-type beta propeller"/>
    <property type="match status" value="1"/>
</dbReference>
<dbReference type="GO" id="GO:0016567">
    <property type="term" value="P:protein ubiquitination"/>
    <property type="evidence" value="ECO:0007669"/>
    <property type="project" value="InterPro"/>
</dbReference>
<sequence length="575" mass="66452">MVENFVDVPDDYCCPITGDLMEDPVVAPDGHSYERASITAWFQKNKTSPLTGAALKNTVLIDNHRLKAIISSFKEKMPEIQRECQIKRDLIEAINIREAFFEDSLKKGNEQIGNITSLYNNEKEKNLMLENKLISYKKSIEIKINHIEWLKTNLDHFQSLSFEKDNEIKRLNMELATSLHENSELKRFIKANNGNFVNKLLRIQQCLKQYEKDITSNKLNANNQLAGIRASISDLISENSKFEFEDLKKPNLLIENQQNPPQDAKNSDENLQLLLENKIFNIWNIPNNSKIEEDFREPVTKYAYTTNPAVSLAFQRYIDAYHQKTSLYLIDRDKYDRNRLIVYDTENEREKAQNFEAPEILTDGTCIAQLPDGELFCFGNNPASGISLVIDGNNRVRILPSGIPCKGSSAIYFNRNIYCFGGSNTILLTLSDKFSLDENQWIYLNPLPIADCKCHCAVFNGNILISGCWNPNILRYSIENDDFSRIPFDFAEYKRKILINTERLYLIECDNGSVYESEIGNENVWKKVGKSIISDQYPSQVYWSYNKGAIYIATSLKNERYYKFNLQEKLMIKFL</sequence>
<dbReference type="InterPro" id="IPR003613">
    <property type="entry name" value="Ubox_domain"/>
</dbReference>
<dbReference type="PANTHER" id="PTHR46573">
    <property type="entry name" value="WD REPEAT, SAM AND U-BOX DOMAIN-CONTAINING PROTEIN 1"/>
    <property type="match status" value="1"/>
</dbReference>
<dbReference type="SUPFAM" id="SSF50965">
    <property type="entry name" value="Galactose oxidase, central domain"/>
    <property type="match status" value="1"/>
</dbReference>
<reference evidence="2" key="1">
    <citation type="submission" date="2021-09" db="EMBL/GenBank/DDBJ databases">
        <authorList>
            <consortium name="AG Swart"/>
            <person name="Singh M."/>
            <person name="Singh A."/>
            <person name="Seah K."/>
            <person name="Emmerich C."/>
        </authorList>
    </citation>
    <scope>NUCLEOTIDE SEQUENCE</scope>
    <source>
        <strain evidence="2">ATCC30299</strain>
    </source>
</reference>
<protein>
    <recommendedName>
        <fullName evidence="1">U-box domain-containing protein</fullName>
    </recommendedName>
</protein>
<dbReference type="PANTHER" id="PTHR46573:SF1">
    <property type="entry name" value="WD REPEAT, SAM AND U-BOX DOMAIN-CONTAINING PROTEIN 1"/>
    <property type="match status" value="1"/>
</dbReference>
<dbReference type="Pfam" id="PF04564">
    <property type="entry name" value="U-box"/>
    <property type="match status" value="1"/>
</dbReference>
<dbReference type="AlphaFoldDB" id="A0AAU9K7Y7"/>
<dbReference type="Proteomes" id="UP001162131">
    <property type="component" value="Unassembled WGS sequence"/>
</dbReference>
<evidence type="ECO:0000313" key="3">
    <source>
        <dbReference type="Proteomes" id="UP001162131"/>
    </source>
</evidence>
<evidence type="ECO:0000313" key="2">
    <source>
        <dbReference type="EMBL" id="CAG9335121.1"/>
    </source>
</evidence>
<name>A0AAU9K7Y7_9CILI</name>
<accession>A0AAU9K7Y7</accession>
<dbReference type="Gene3D" id="3.30.40.10">
    <property type="entry name" value="Zinc/RING finger domain, C3HC4 (zinc finger)"/>
    <property type="match status" value="1"/>
</dbReference>
<proteinExistence type="predicted"/>
<comment type="caution">
    <text evidence="2">The sequence shown here is derived from an EMBL/GenBank/DDBJ whole genome shotgun (WGS) entry which is preliminary data.</text>
</comment>
<gene>
    <name evidence="2" type="ORF">BSTOLATCC_MIC62699</name>
</gene>
<evidence type="ECO:0000259" key="1">
    <source>
        <dbReference type="PROSITE" id="PS51698"/>
    </source>
</evidence>
<organism evidence="2 3">
    <name type="scientific">Blepharisma stoltei</name>
    <dbReference type="NCBI Taxonomy" id="1481888"/>
    <lineage>
        <taxon>Eukaryota</taxon>
        <taxon>Sar</taxon>
        <taxon>Alveolata</taxon>
        <taxon>Ciliophora</taxon>
        <taxon>Postciliodesmatophora</taxon>
        <taxon>Heterotrichea</taxon>
        <taxon>Heterotrichida</taxon>
        <taxon>Blepharismidae</taxon>
        <taxon>Blepharisma</taxon>
    </lineage>
</organism>
<feature type="domain" description="U-box" evidence="1">
    <location>
        <begin position="7"/>
        <end position="80"/>
    </location>
</feature>
<dbReference type="PROSITE" id="PS51698">
    <property type="entry name" value="U_BOX"/>
    <property type="match status" value="1"/>
</dbReference>
<dbReference type="CDD" id="cd16655">
    <property type="entry name" value="RING-Ubox_WDSUB1-like"/>
    <property type="match status" value="1"/>
</dbReference>
<dbReference type="SUPFAM" id="SSF57850">
    <property type="entry name" value="RING/U-box"/>
    <property type="match status" value="1"/>
</dbReference>
<dbReference type="InterPro" id="IPR052085">
    <property type="entry name" value="WD-SAM-U-box"/>
</dbReference>
<dbReference type="InterPro" id="IPR011043">
    <property type="entry name" value="Gal_Oxase/kelch_b-propeller"/>
</dbReference>
<dbReference type="InterPro" id="IPR015915">
    <property type="entry name" value="Kelch-typ_b-propeller"/>
</dbReference>
<dbReference type="InterPro" id="IPR013083">
    <property type="entry name" value="Znf_RING/FYVE/PHD"/>
</dbReference>
<dbReference type="GO" id="GO:0004842">
    <property type="term" value="F:ubiquitin-protein transferase activity"/>
    <property type="evidence" value="ECO:0007669"/>
    <property type="project" value="InterPro"/>
</dbReference>